<dbReference type="GO" id="GO:0022857">
    <property type="term" value="F:transmembrane transporter activity"/>
    <property type="evidence" value="ECO:0007669"/>
    <property type="project" value="TreeGrafter"/>
</dbReference>
<dbReference type="EMBL" id="JABAGL010000035">
    <property type="protein sequence ID" value="NME87894.1"/>
    <property type="molecule type" value="Genomic_DNA"/>
</dbReference>
<dbReference type="InterPro" id="IPR050250">
    <property type="entry name" value="Macrolide_Exporter_MacB"/>
</dbReference>
<evidence type="ECO:0000256" key="4">
    <source>
        <dbReference type="ARBA" id="ARBA00022989"/>
    </source>
</evidence>
<keyword evidence="4 7" id="KW-1133">Transmembrane helix</keyword>
<evidence type="ECO:0000256" key="3">
    <source>
        <dbReference type="ARBA" id="ARBA00022692"/>
    </source>
</evidence>
<evidence type="ECO:0000256" key="5">
    <source>
        <dbReference type="ARBA" id="ARBA00023136"/>
    </source>
</evidence>
<feature type="transmembrane region" description="Helical" evidence="7">
    <location>
        <begin position="343"/>
        <end position="367"/>
    </location>
</feature>
<keyword evidence="5 7" id="KW-0472">Membrane</keyword>
<reference evidence="10 11" key="1">
    <citation type="submission" date="2018-08" db="EMBL/GenBank/DDBJ databases">
        <title>A genome reference for cultivated species of the human gut microbiota.</title>
        <authorList>
            <person name="Zou Y."/>
            <person name="Xue W."/>
            <person name="Luo G."/>
        </authorList>
    </citation>
    <scope>NUCLEOTIDE SEQUENCE [LARGE SCALE GENOMIC DNA]</scope>
    <source>
        <strain evidence="10 11">AM26-26AC</strain>
    </source>
</reference>
<reference evidence="9 12" key="2">
    <citation type="submission" date="2020-04" db="EMBL/GenBank/DDBJ databases">
        <authorList>
            <person name="Hitch T.C.A."/>
            <person name="Wylensek D."/>
            <person name="Clavel T."/>
        </authorList>
    </citation>
    <scope>NUCLEOTIDE SEQUENCE [LARGE SCALE GENOMIC DNA]</scope>
    <source>
        <strain evidence="9 12">WCA3-601-WT-5E</strain>
    </source>
</reference>
<evidence type="ECO:0000313" key="10">
    <source>
        <dbReference type="EMBL" id="RHF05518.1"/>
    </source>
</evidence>
<dbReference type="Proteomes" id="UP000283538">
    <property type="component" value="Unassembled WGS sequence"/>
</dbReference>
<evidence type="ECO:0000313" key="11">
    <source>
        <dbReference type="Proteomes" id="UP000283538"/>
    </source>
</evidence>
<keyword evidence="3 7" id="KW-0812">Transmembrane</keyword>
<accession>A0A414M6M6</accession>
<dbReference type="PANTHER" id="PTHR30572:SF4">
    <property type="entry name" value="ABC TRANSPORTER PERMEASE YTRF"/>
    <property type="match status" value="1"/>
</dbReference>
<comment type="similarity">
    <text evidence="6">Belongs to the ABC-4 integral membrane protein family.</text>
</comment>
<dbReference type="Pfam" id="PF02687">
    <property type="entry name" value="FtsX"/>
    <property type="match status" value="1"/>
</dbReference>
<dbReference type="Proteomes" id="UP000520291">
    <property type="component" value="Unassembled WGS sequence"/>
</dbReference>
<evidence type="ECO:0000256" key="2">
    <source>
        <dbReference type="ARBA" id="ARBA00022475"/>
    </source>
</evidence>
<evidence type="ECO:0000256" key="1">
    <source>
        <dbReference type="ARBA" id="ARBA00004651"/>
    </source>
</evidence>
<evidence type="ECO:0000313" key="9">
    <source>
        <dbReference type="EMBL" id="NME87894.1"/>
    </source>
</evidence>
<organism evidence="10 11">
    <name type="scientific">Bacteroides eggerthii</name>
    <dbReference type="NCBI Taxonomy" id="28111"/>
    <lineage>
        <taxon>Bacteria</taxon>
        <taxon>Pseudomonadati</taxon>
        <taxon>Bacteroidota</taxon>
        <taxon>Bacteroidia</taxon>
        <taxon>Bacteroidales</taxon>
        <taxon>Bacteroidaceae</taxon>
        <taxon>Bacteroides</taxon>
    </lineage>
</organism>
<feature type="transmembrane region" description="Helical" evidence="7">
    <location>
        <begin position="20"/>
        <end position="36"/>
    </location>
</feature>
<dbReference type="PANTHER" id="PTHR30572">
    <property type="entry name" value="MEMBRANE COMPONENT OF TRANSPORTER-RELATED"/>
    <property type="match status" value="1"/>
</dbReference>
<sequence>MRIMGTILKQIRNEWNSNLFLFMELLLVFVVLWYIVDWTLVTARVYHAPMGFDTEHCYNIAVGKLGENSPLYNPESTVDDDMEDLLRLTDRLRHCPGVEAVALSQNCFPYNEGSNSIELGIDSVPVSARLLWADADFFRVFRYSFTEEDDFNKVEAAFRNDELVVSSNLTEGHPELDAGSAASLQGKEVLLLNYGQDVRRRIGAVGTPVRWSHFQTSAQWGGAFAALPLDVKRLRSFGDPRYVTVSLRVSEDADKGFAEKLMDDADRLYQVGNLYLLDITPFVHLREICELEDMNEWKTQLCVLGFLLLNIFLGVIGTFWFRTQQRRKEIALRLAMGSPRRGIFSYLMYEGILLLTLAVIPATVIAFNIGYAELVDVGRMPFDTGRFLSALVVTWMLMALMIVAGIWYPAYGAMRVHPAKALHDE</sequence>
<protein>
    <submittedName>
        <fullName evidence="10">ABC transporter permease</fullName>
    </submittedName>
    <submittedName>
        <fullName evidence="9">FtsX-like permease family protein</fullName>
    </submittedName>
</protein>
<evidence type="ECO:0000256" key="6">
    <source>
        <dbReference type="ARBA" id="ARBA00038076"/>
    </source>
</evidence>
<comment type="subcellular location">
    <subcellularLocation>
        <location evidence="1">Cell membrane</location>
        <topology evidence="1">Multi-pass membrane protein</topology>
    </subcellularLocation>
</comment>
<dbReference type="GO" id="GO:0005886">
    <property type="term" value="C:plasma membrane"/>
    <property type="evidence" value="ECO:0007669"/>
    <property type="project" value="UniProtKB-SubCell"/>
</dbReference>
<keyword evidence="2" id="KW-1003">Cell membrane</keyword>
<comment type="caution">
    <text evidence="10">The sequence shown here is derived from an EMBL/GenBank/DDBJ whole genome shotgun (WGS) entry which is preliminary data.</text>
</comment>
<evidence type="ECO:0000256" key="7">
    <source>
        <dbReference type="SAM" id="Phobius"/>
    </source>
</evidence>
<dbReference type="EMBL" id="QSLA01000017">
    <property type="protein sequence ID" value="RHF05518.1"/>
    <property type="molecule type" value="Genomic_DNA"/>
</dbReference>
<evidence type="ECO:0000259" key="8">
    <source>
        <dbReference type="Pfam" id="PF02687"/>
    </source>
</evidence>
<feature type="domain" description="ABC3 transporter permease C-terminal" evidence="8">
    <location>
        <begin position="303"/>
        <end position="417"/>
    </location>
</feature>
<dbReference type="InterPro" id="IPR003838">
    <property type="entry name" value="ABC3_permease_C"/>
</dbReference>
<dbReference type="AlphaFoldDB" id="A0A414M6M6"/>
<gene>
    <name evidence="10" type="ORF">DW701_13890</name>
    <name evidence="9" type="ORF">HF841_18070</name>
</gene>
<feature type="transmembrane region" description="Helical" evidence="7">
    <location>
        <begin position="387"/>
        <end position="410"/>
    </location>
</feature>
<name>A0A414M6M6_9BACE</name>
<evidence type="ECO:0000313" key="12">
    <source>
        <dbReference type="Proteomes" id="UP000520291"/>
    </source>
</evidence>
<feature type="transmembrane region" description="Helical" evidence="7">
    <location>
        <begin position="303"/>
        <end position="322"/>
    </location>
</feature>
<proteinExistence type="inferred from homology"/>